<dbReference type="RefSeq" id="WP_184707672.1">
    <property type="nucleotide sequence ID" value="NZ_JACHKZ010000009.1"/>
</dbReference>
<protein>
    <recommendedName>
        <fullName evidence="3">MarR family transcriptional regulator</fullName>
    </recommendedName>
</protein>
<proteinExistence type="predicted"/>
<sequence length="303" mass="33093">MSDLILHAAHLSEAHQLRFSYLFDVASKRWRDSQATGATKPATELWVVDAQSASEAISKRPDNACVLLIASDDQADALRAQWPHQIDGQLPPDYSVGRLTQMLEQMSLQAHSKRLRETLKNRRMQGMTTQHDVQIKNADAVFLKATDLGRAPEPAVAPVADMPVHPAFLAEDAEPAAGTRFRIKRWTQLTGSMAGQAHRQVLAALISGERTLEELGERAPLDRAELLRLLQVLRGKGVLVETVFPALHTPTPLTSAPTAPAPETAVVAATATQNQGIARGLFRQLSRWIGQNRNSTGSNTTSI</sequence>
<dbReference type="InterPro" id="IPR036390">
    <property type="entry name" value="WH_DNA-bd_sf"/>
</dbReference>
<dbReference type="EMBL" id="JACHKZ010000009">
    <property type="protein sequence ID" value="MBB6577835.1"/>
    <property type="molecule type" value="Genomic_DNA"/>
</dbReference>
<gene>
    <name evidence="1" type="ORF">HNP33_001893</name>
</gene>
<evidence type="ECO:0008006" key="3">
    <source>
        <dbReference type="Google" id="ProtNLM"/>
    </source>
</evidence>
<reference evidence="1 2" key="1">
    <citation type="submission" date="2020-08" db="EMBL/GenBank/DDBJ databases">
        <title>Functional genomics of gut bacteria from endangered species of beetles.</title>
        <authorList>
            <person name="Carlos-Shanley C."/>
        </authorList>
    </citation>
    <scope>NUCLEOTIDE SEQUENCE [LARGE SCALE GENOMIC DNA]</scope>
    <source>
        <strain evidence="1 2">S00124</strain>
    </source>
</reference>
<dbReference type="SUPFAM" id="SSF46785">
    <property type="entry name" value="Winged helix' DNA-binding domain"/>
    <property type="match status" value="1"/>
</dbReference>
<evidence type="ECO:0000313" key="1">
    <source>
        <dbReference type="EMBL" id="MBB6577835.1"/>
    </source>
</evidence>
<comment type="caution">
    <text evidence="1">The sequence shown here is derived from an EMBL/GenBank/DDBJ whole genome shotgun (WGS) entry which is preliminary data.</text>
</comment>
<evidence type="ECO:0000313" key="2">
    <source>
        <dbReference type="Proteomes" id="UP000562492"/>
    </source>
</evidence>
<organism evidence="1 2">
    <name type="scientific">Comamonas odontotermitis</name>
    <dbReference type="NCBI Taxonomy" id="379895"/>
    <lineage>
        <taxon>Bacteria</taxon>
        <taxon>Pseudomonadati</taxon>
        <taxon>Pseudomonadota</taxon>
        <taxon>Betaproteobacteria</taxon>
        <taxon>Burkholderiales</taxon>
        <taxon>Comamonadaceae</taxon>
        <taxon>Comamonas</taxon>
    </lineage>
</organism>
<dbReference type="Proteomes" id="UP000562492">
    <property type="component" value="Unassembled WGS sequence"/>
</dbReference>
<accession>A0ABR6RFA6</accession>
<name>A0ABR6RFA6_9BURK</name>
<keyword evidence="2" id="KW-1185">Reference proteome</keyword>